<evidence type="ECO:0000313" key="4">
    <source>
        <dbReference type="EMBL" id="MBO8449871.1"/>
    </source>
</evidence>
<accession>A0A9D9EKP7</accession>
<dbReference type="Proteomes" id="UP000823616">
    <property type="component" value="Unassembled WGS sequence"/>
</dbReference>
<feature type="domain" description="DUF3943" evidence="3">
    <location>
        <begin position="111"/>
        <end position="189"/>
    </location>
</feature>
<gene>
    <name evidence="4" type="ORF">IAA96_02070</name>
</gene>
<organism evidence="4 5">
    <name type="scientific">Candidatus Avitreponema avistercoris</name>
    <dbReference type="NCBI Taxonomy" id="2840705"/>
    <lineage>
        <taxon>Bacteria</taxon>
        <taxon>Pseudomonadati</taxon>
        <taxon>Spirochaetota</taxon>
        <taxon>Spirochaetia</taxon>
        <taxon>Spirochaetales</taxon>
        <taxon>Candidatus Avitreponema</taxon>
    </lineage>
</organism>
<comment type="caution">
    <text evidence="4">The sequence shown here is derived from an EMBL/GenBank/DDBJ whole genome shotgun (WGS) entry which is preliminary data.</text>
</comment>
<keyword evidence="2" id="KW-0732">Signal</keyword>
<dbReference type="InterPro" id="IPR025079">
    <property type="entry name" value="DUF3943"/>
</dbReference>
<protein>
    <submittedName>
        <fullName evidence="4">DUF3943 domain-containing protein</fullName>
    </submittedName>
</protein>
<feature type="signal peptide" evidence="2">
    <location>
        <begin position="1"/>
        <end position="30"/>
    </location>
</feature>
<evidence type="ECO:0000259" key="3">
    <source>
        <dbReference type="Pfam" id="PF13084"/>
    </source>
</evidence>
<proteinExistence type="predicted"/>
<evidence type="ECO:0000256" key="1">
    <source>
        <dbReference type="SAM" id="MobiDB-lite"/>
    </source>
</evidence>
<feature type="region of interest" description="Disordered" evidence="1">
    <location>
        <begin position="35"/>
        <end position="65"/>
    </location>
</feature>
<reference evidence="4" key="2">
    <citation type="journal article" date="2021" name="PeerJ">
        <title>Extensive microbial diversity within the chicken gut microbiome revealed by metagenomics and culture.</title>
        <authorList>
            <person name="Gilroy R."/>
            <person name="Ravi A."/>
            <person name="Getino M."/>
            <person name="Pursley I."/>
            <person name="Horton D.L."/>
            <person name="Alikhan N.F."/>
            <person name="Baker D."/>
            <person name="Gharbi K."/>
            <person name="Hall N."/>
            <person name="Watson M."/>
            <person name="Adriaenssens E.M."/>
            <person name="Foster-Nyarko E."/>
            <person name="Jarju S."/>
            <person name="Secka A."/>
            <person name="Antonio M."/>
            <person name="Oren A."/>
            <person name="Chaudhuri R.R."/>
            <person name="La Ragione R."/>
            <person name="Hildebrand F."/>
            <person name="Pallen M.J."/>
        </authorList>
    </citation>
    <scope>NUCLEOTIDE SEQUENCE</scope>
    <source>
        <strain evidence="4">B3-4054</strain>
    </source>
</reference>
<feature type="chain" id="PRO_5039436006" evidence="2">
    <location>
        <begin position="31"/>
        <end position="489"/>
    </location>
</feature>
<evidence type="ECO:0000256" key="2">
    <source>
        <dbReference type="SAM" id="SignalP"/>
    </source>
</evidence>
<dbReference type="Pfam" id="PF13084">
    <property type="entry name" value="DUF3943"/>
    <property type="match status" value="1"/>
</dbReference>
<dbReference type="EMBL" id="JADIMS010000036">
    <property type="protein sequence ID" value="MBO8449871.1"/>
    <property type="molecule type" value="Genomic_DNA"/>
</dbReference>
<sequence>MLLRCFPVCRYFRVFAFLAFFILLPPFRPAAQEPSGEGFAVSAGGETSGRAAVPETDPENAGGQTRGRNVVLGLVESQFTNALLHVVNRAAGNDFASVTAGSIRDNFTRPWQWDQSLFRTNQLGHPYQGVFYHQAGRANNWTFYESAGNAVLGSAVWEVFCERSRASLNDLIITATGGAVMGEALHRLYYAAENLPGALRFFLSPFDFFNPVLPGNRTNRPRGELHTLDAVFGLSAGMSGRSGPESSRVGGNFSFGGSAVLRLVYSDPFTAYVPLSDPFRHFEMTVMADIGWPVYQLSVFTSGSLYAYPFAAGNNTEGTLGLSLRYDVVLGDTVSFSGTSLDFAFHSRTATRAGNLDWKLHAGWLVLGAANTYYPLPDFSGWDKKEFQLYGTGANLKLSAGITGTAAGDFRLDAALYFMPLIEAGYSGWGDTLFFFQGGFGYDFPLTEHLILSFSTTHSFSLERFRARRDISEYASVFRLGAGYRFQAE</sequence>
<dbReference type="AlphaFoldDB" id="A0A9D9EKP7"/>
<reference evidence="4" key="1">
    <citation type="submission" date="2020-10" db="EMBL/GenBank/DDBJ databases">
        <authorList>
            <person name="Gilroy R."/>
        </authorList>
    </citation>
    <scope>NUCLEOTIDE SEQUENCE</scope>
    <source>
        <strain evidence="4">B3-4054</strain>
    </source>
</reference>
<evidence type="ECO:0000313" key="5">
    <source>
        <dbReference type="Proteomes" id="UP000823616"/>
    </source>
</evidence>
<name>A0A9D9EKP7_9SPIR</name>